<dbReference type="InterPro" id="IPR013968">
    <property type="entry name" value="PKS_KR"/>
</dbReference>
<dbReference type="InterPro" id="IPR036291">
    <property type="entry name" value="NAD(P)-bd_dom_sf"/>
</dbReference>
<protein>
    <recommendedName>
        <fullName evidence="12">Carrier domain-containing protein</fullName>
    </recommendedName>
</protein>
<dbReference type="InterPro" id="IPR014031">
    <property type="entry name" value="Ketoacyl_synth_C"/>
</dbReference>
<dbReference type="InterPro" id="IPR001227">
    <property type="entry name" value="Ac_transferase_dom_sf"/>
</dbReference>
<feature type="active site" description="Proton acceptor; for dehydratase activity" evidence="6">
    <location>
        <position position="970"/>
    </location>
</feature>
<keyword evidence="3" id="KW-0489">Methyltransferase</keyword>
<dbReference type="InterPro" id="IPR016039">
    <property type="entry name" value="Thiolase-like"/>
</dbReference>
<dbReference type="GO" id="GO:0031177">
    <property type="term" value="F:phosphopantetheine binding"/>
    <property type="evidence" value="ECO:0007669"/>
    <property type="project" value="InterPro"/>
</dbReference>
<evidence type="ECO:0000259" key="8">
    <source>
        <dbReference type="PROSITE" id="PS52004"/>
    </source>
</evidence>
<dbReference type="Gene3D" id="3.40.50.150">
    <property type="entry name" value="Vaccinia Virus protein VP39"/>
    <property type="match status" value="1"/>
</dbReference>
<dbReference type="Gene3D" id="3.10.129.110">
    <property type="entry name" value="Polyketide synthase dehydratase"/>
    <property type="match status" value="1"/>
</dbReference>
<keyword evidence="4" id="KW-0808">Transferase</keyword>
<dbReference type="InterPro" id="IPR009081">
    <property type="entry name" value="PP-bd_ACP"/>
</dbReference>
<evidence type="ECO:0000313" key="11">
    <source>
        <dbReference type="Proteomes" id="UP000326757"/>
    </source>
</evidence>
<evidence type="ECO:0000256" key="4">
    <source>
        <dbReference type="ARBA" id="ARBA00022679"/>
    </source>
</evidence>
<dbReference type="GO" id="GO:0008168">
    <property type="term" value="F:methyltransferase activity"/>
    <property type="evidence" value="ECO:0007669"/>
    <property type="project" value="UniProtKB-KW"/>
</dbReference>
<dbReference type="InterPro" id="IPR036736">
    <property type="entry name" value="ACP-like_sf"/>
</dbReference>
<dbReference type="PROSITE" id="PS00606">
    <property type="entry name" value="KS3_1"/>
    <property type="match status" value="1"/>
</dbReference>
<dbReference type="Pfam" id="PF21089">
    <property type="entry name" value="PKS_DH_N"/>
    <property type="match status" value="1"/>
</dbReference>
<keyword evidence="1" id="KW-0596">Phosphopantetheine</keyword>
<dbReference type="GO" id="GO:0004315">
    <property type="term" value="F:3-oxoacyl-[acyl-carrier-protein] synthase activity"/>
    <property type="evidence" value="ECO:0007669"/>
    <property type="project" value="InterPro"/>
</dbReference>
<dbReference type="Proteomes" id="UP000326757">
    <property type="component" value="Unassembled WGS sequence"/>
</dbReference>
<dbReference type="Pfam" id="PF08242">
    <property type="entry name" value="Methyltransf_12"/>
    <property type="match status" value="1"/>
</dbReference>
<dbReference type="InterPro" id="IPR018201">
    <property type="entry name" value="Ketoacyl_synth_AS"/>
</dbReference>
<feature type="region of interest" description="C-terminal hotdog fold" evidence="6">
    <location>
        <begin position="1088"/>
        <end position="1245"/>
    </location>
</feature>
<dbReference type="InterPro" id="IPR020841">
    <property type="entry name" value="PKS_Beta-ketoAc_synthase_dom"/>
</dbReference>
<dbReference type="Pfam" id="PF16197">
    <property type="entry name" value="KAsynt_C_assoc"/>
    <property type="match status" value="1"/>
</dbReference>
<dbReference type="SMART" id="SM00822">
    <property type="entry name" value="PKS_KR"/>
    <property type="match status" value="1"/>
</dbReference>
<accession>A0A5N6K7A3</accession>
<dbReference type="SUPFAM" id="SSF51735">
    <property type="entry name" value="NAD(P)-binding Rossmann-fold domains"/>
    <property type="match status" value="1"/>
</dbReference>
<dbReference type="InterPro" id="IPR020806">
    <property type="entry name" value="PKS_PP-bd"/>
</dbReference>
<reference evidence="10 11" key="1">
    <citation type="submission" date="2019-06" db="EMBL/GenBank/DDBJ databases">
        <title>Genome Sequence of the Brown Rot Fungal Pathogen Monilinia laxa.</title>
        <authorList>
            <person name="De Miccolis Angelini R.M."/>
            <person name="Landi L."/>
            <person name="Abate D."/>
            <person name="Pollastro S."/>
            <person name="Romanazzi G."/>
            <person name="Faretra F."/>
        </authorList>
    </citation>
    <scope>NUCLEOTIDE SEQUENCE [LARGE SCALE GENOMIC DNA]</scope>
    <source>
        <strain evidence="10 11">Mlax316</strain>
    </source>
</reference>
<dbReference type="GO" id="GO:0006633">
    <property type="term" value="P:fatty acid biosynthetic process"/>
    <property type="evidence" value="ECO:0007669"/>
    <property type="project" value="InterPro"/>
</dbReference>
<dbReference type="Gene3D" id="3.40.366.10">
    <property type="entry name" value="Malonyl-Coenzyme A Acyl Carrier Protein, domain 2"/>
    <property type="match status" value="1"/>
</dbReference>
<dbReference type="Gene3D" id="3.40.50.720">
    <property type="entry name" value="NAD(P)-binding Rossmann-like Domain"/>
    <property type="match status" value="2"/>
</dbReference>
<dbReference type="GO" id="GO:0004312">
    <property type="term" value="F:fatty acid synthase activity"/>
    <property type="evidence" value="ECO:0007669"/>
    <property type="project" value="TreeGrafter"/>
</dbReference>
<comment type="caution">
    <text evidence="10">The sequence shown here is derived from an EMBL/GenBank/DDBJ whole genome shotgun (WGS) entry which is preliminary data.</text>
</comment>
<evidence type="ECO:0008006" key="12">
    <source>
        <dbReference type="Google" id="ProtNLM"/>
    </source>
</evidence>
<dbReference type="SMART" id="SM00827">
    <property type="entry name" value="PKS_AT"/>
    <property type="match status" value="1"/>
</dbReference>
<dbReference type="Pfam" id="PF14765">
    <property type="entry name" value="PS-DH"/>
    <property type="match status" value="1"/>
</dbReference>
<dbReference type="SUPFAM" id="SSF53901">
    <property type="entry name" value="Thiolase-like"/>
    <property type="match status" value="1"/>
</dbReference>
<dbReference type="InterPro" id="IPR020807">
    <property type="entry name" value="PKS_DH"/>
</dbReference>
<dbReference type="PROSITE" id="PS52004">
    <property type="entry name" value="KS3_2"/>
    <property type="match status" value="1"/>
</dbReference>
<dbReference type="InterPro" id="IPR016035">
    <property type="entry name" value="Acyl_Trfase/lysoPLipase"/>
</dbReference>
<feature type="domain" description="PKS/mFAS DH" evidence="9">
    <location>
        <begin position="938"/>
        <end position="1245"/>
    </location>
</feature>
<dbReference type="InterPro" id="IPR049900">
    <property type="entry name" value="PKS_mFAS_DH"/>
</dbReference>
<dbReference type="InterPro" id="IPR042104">
    <property type="entry name" value="PKS_dehydratase_sf"/>
</dbReference>
<dbReference type="PROSITE" id="PS00012">
    <property type="entry name" value="PHOSPHOPANTETHEINE"/>
    <property type="match status" value="1"/>
</dbReference>
<evidence type="ECO:0000259" key="9">
    <source>
        <dbReference type="PROSITE" id="PS52019"/>
    </source>
</evidence>
<dbReference type="Pfam" id="PF00698">
    <property type="entry name" value="Acyl_transf_1"/>
    <property type="match status" value="1"/>
</dbReference>
<dbReference type="SMART" id="SM00826">
    <property type="entry name" value="PKS_DH"/>
    <property type="match status" value="1"/>
</dbReference>
<dbReference type="InterPro" id="IPR029063">
    <property type="entry name" value="SAM-dependent_MTases_sf"/>
</dbReference>
<feature type="region of interest" description="N-terminal hotdog fold" evidence="6">
    <location>
        <begin position="938"/>
        <end position="1073"/>
    </location>
</feature>
<dbReference type="InterPro" id="IPR049552">
    <property type="entry name" value="PKS_DH_N"/>
</dbReference>
<dbReference type="GO" id="GO:0044550">
    <property type="term" value="P:secondary metabolite biosynthetic process"/>
    <property type="evidence" value="ECO:0007669"/>
    <property type="project" value="UniProtKB-ARBA"/>
</dbReference>
<dbReference type="Pfam" id="PF00109">
    <property type="entry name" value="ketoacyl-synt"/>
    <property type="match status" value="1"/>
</dbReference>
<dbReference type="Pfam" id="PF08659">
    <property type="entry name" value="KR"/>
    <property type="match status" value="1"/>
</dbReference>
<dbReference type="PROSITE" id="PS50075">
    <property type="entry name" value="CARRIER"/>
    <property type="match status" value="1"/>
</dbReference>
<evidence type="ECO:0000256" key="3">
    <source>
        <dbReference type="ARBA" id="ARBA00022603"/>
    </source>
</evidence>
<gene>
    <name evidence="10" type="ORF">EYC80_000785</name>
</gene>
<evidence type="ECO:0000256" key="5">
    <source>
        <dbReference type="ARBA" id="ARBA00023268"/>
    </source>
</evidence>
<proteinExistence type="predicted"/>
<dbReference type="SUPFAM" id="SSF55048">
    <property type="entry name" value="Probable ACP-binding domain of malonyl-CoA ACP transacylase"/>
    <property type="match status" value="1"/>
</dbReference>
<dbReference type="SUPFAM" id="SSF53335">
    <property type="entry name" value="S-adenosyl-L-methionine-dependent methyltransferases"/>
    <property type="match status" value="1"/>
</dbReference>
<evidence type="ECO:0000256" key="6">
    <source>
        <dbReference type="PROSITE-ProRule" id="PRU01363"/>
    </source>
</evidence>
<keyword evidence="5" id="KW-0511">Multifunctional enzyme</keyword>
<dbReference type="SUPFAM" id="SSF47336">
    <property type="entry name" value="ACP-like"/>
    <property type="match status" value="1"/>
</dbReference>
<dbReference type="InterPro" id="IPR049551">
    <property type="entry name" value="PKS_DH_C"/>
</dbReference>
<dbReference type="PANTHER" id="PTHR43775">
    <property type="entry name" value="FATTY ACID SYNTHASE"/>
    <property type="match status" value="1"/>
</dbReference>
<feature type="domain" description="Carrier" evidence="7">
    <location>
        <begin position="2379"/>
        <end position="2457"/>
    </location>
</feature>
<dbReference type="Pfam" id="PF02801">
    <property type="entry name" value="Ketoacyl-synt_C"/>
    <property type="match status" value="1"/>
</dbReference>
<dbReference type="InterPro" id="IPR006162">
    <property type="entry name" value="Ppantetheine_attach_site"/>
</dbReference>
<dbReference type="Pfam" id="PF00550">
    <property type="entry name" value="PP-binding"/>
    <property type="match status" value="1"/>
</dbReference>
<organism evidence="10 11">
    <name type="scientific">Monilinia laxa</name>
    <name type="common">Brown rot fungus</name>
    <name type="synonym">Sclerotinia laxa</name>
    <dbReference type="NCBI Taxonomy" id="61186"/>
    <lineage>
        <taxon>Eukaryota</taxon>
        <taxon>Fungi</taxon>
        <taxon>Dikarya</taxon>
        <taxon>Ascomycota</taxon>
        <taxon>Pezizomycotina</taxon>
        <taxon>Leotiomycetes</taxon>
        <taxon>Helotiales</taxon>
        <taxon>Sclerotiniaceae</taxon>
        <taxon>Monilinia</taxon>
    </lineage>
</organism>
<dbReference type="InterPro" id="IPR013217">
    <property type="entry name" value="Methyltransf_12"/>
</dbReference>
<sequence>MITPNEPIAVIGTGCRFPGGASSPSRLWNLLHHPYDLTQKVPSSRFNIKAFYHPNGEHHGTTNATKSYFLNEDPTTFDASFFNINPREAEALDPQQRLLLETVYEALEAAGLSIEELQGTSTAVYVGLMCADYFDVLMRDIEDIPQYLATGTARSIMSNRISYFFDWKGPSMTIDTACSSSLVAVHNAIATLRSGQSRTAIAAGANLIFGPEMYIGESNLHMLSPTGKSQMWDSKADGYARGEGTAAIILKTLKNALEDGDEIEYIIRETGVNSDGRSKGITMPLASSQADLIRQTYARAGLDCTKPTERCQYFEAHGTGTPAGDPVEAEAISSAFFPDKSESSDAQPLHVGSVKTVIGHLEGAAGLAGIIKAGLAMKEKTIPPNLHFQTLNPAIEPFYGNLKIPTAPLPWPIVEGPLRASVNSFGFGGTNAHAILESYEPTPASPGVKSAALIPFTISAISEDSLVQNITNFSDYIEDHEEIDLIDLGYSLLGRSSLPTKVSFVASNTDDLLDQLEKVIVTKEENPNVAVGTRSSNVNSISSRKILGVFTGQGAQWPAMGKELIANVSSFSQTIDTLEESLRGLSDAPKWSLKEEILAPAGESSIEKAEFSQPLCTALQVALVDLLSAIGVKFHAVVGHSSGEIGAAYAAGRLTAGDAIRIAYYRGLHAHLAKGKNGEEGSMMAAGLSFDEALEFCAEEDYQGRISIAASNAPKTVTLSGNKDVIEKARGVLENRGIFARVLKVDTAYHSDHMLPCSEPYTTSLAACKISPKPSSPDCTWISSVHLKNMVNESSELESQYWLDNLVSPVRFFEAVSLAAKGSGPLDAGFEVGPHPALKGPVAQTFKHAVNAVVPYSGALSRGDNDSIAFAKAVGFLWNHIDGRKESFKKYLSVISGGEVTTPRPIKGLPTYSWDHSRTFWSESRISRNYRNRIDPPHELLGVRCADDTDMEYRWRNIFKLDELPWVSGHKFQRQTLVPAALYCSMALESSKVLANGKPIRLVELHEVDIEKAINLEENNAAVEVMFSLKPTSSAITGSDERVCADFWCTAAPNGKPMSRIFSGRIEMTLGTPSPDAMSIRSSVRPVLGPLNIDRFYDSLANVGLEFTGIFRGIEKGHRRMHISSLEGRRCLSDSGLLVHPAFLDMALHATLAAFASPGDERFWTPYLPRRISKMSFNIALCEAAFQKETSLAGMDGYITEVTPTTANDAATYVGDVDVFDPLTNEIEIQIEGLQMQSFTAARPSQDRQLYLQTKWEADVSGGIISDADIEDDDPKALYLIDLGERLSYAYMRHLKSEIKPEDIPDNHRPLFNWINHVTDLVSKGTHPSIKPEWNNDDLQELISLAAKYPGCVDLELMQAVGNNLPDVVRGTTTMLEHMLPNGLLDRLYTEGIGMATSNKFVTAAMKKIGHRYPKMRVLEIGAGTGGATKGIFTGIGDAFAHYTFTDISTGFFMKAREVFSDFANRMTFSLLNCEKDPLEQGYEAHSFDVIVASNVLHATEFLEKTMKNVRTLLKPGGYLCLLECTGHLERTGFLMAGLPGWWLGGADGRPYRPTISPSEWDTVLKKTGFSGVDAIVNDFKDKSRYTVSVILSQALDDDVQKLREPLQNSPTAAEKDLIVIGGATAATKSLLANLEQKVPSWKTRKTTVLATWEEASKLTIPFGTTVLSVADLDEPVFKSMNAERLKGIQTVINSAESVLWVTTGCKGDEPYANMAVGLGRSIVSEMPHLNLQFLDVDFRENVEKIIGETLVRLEVAITLLDSRKEDLLWSIEPEMIYESGELYLPRVKPIKKLNDVLNSTRRVITEEVSLVSKRVAIVPPSSGDRVSLEIQERAVDRIDSESELEVSVAFSSLFAVNIDGNYFYVSLGKTNSGSQVLALSTSNESIITVPRDWVVPADEVTAEYLQSAVAYLLAKQIINNATSSVLLHEPSYALSQAVESIASESGKSVAYSAITGSTTVAIQKLIRIHPTLSKRAIRDLLPTSVQSFIDISGTGKPIRDALPRSISIVQIDNFLSFKATKSPASDAPSRILAEVASYARSTTANKIEEDLLLAASSLQHGSISSLSSSSIIDWTRNATLAVDIKPFSQNQIFDSNKSYLLAGLTGDLGQSICRWMVGAGARYIIIGSRSVKPGTSWQQELERMGAVVLVYTIDFTDKAAVAKLREDAIKTMPPIAGVMNGCMVLDDKPFSDMPFETLERVVRPKVLSTINIDAVFGLDLDFFVLFSSLAAVNGIPGQSNYAAANMYMASLAEQRRKRGGVASVIHIGMILGVGYVERSGRFTESALRSYNYLTIPEHEFLQVLSEAVQSGHPSSDRCSEIIIGMVAPSTGEERDKPRWHANPRFAFVMNDVVREESDTQDEVEVPTKEQLAKAQTKDEVVAVMQKCFAKQLELILQAESGSIDENAPLTQLGIDSLIAVEIRSWFLKEVGVSLPVLKILGGATAKDLCELASEEFKITGDE</sequence>
<dbReference type="InterPro" id="IPR016036">
    <property type="entry name" value="Malonyl_transacylase_ACP-bd"/>
</dbReference>
<dbReference type="InterPro" id="IPR014030">
    <property type="entry name" value="Ketoacyl_synth_N"/>
</dbReference>
<feature type="active site" description="Proton donor; for dehydratase activity" evidence="6">
    <location>
        <position position="1145"/>
    </location>
</feature>
<dbReference type="SMART" id="SM00825">
    <property type="entry name" value="PKS_KS"/>
    <property type="match status" value="1"/>
</dbReference>
<dbReference type="PROSITE" id="PS52019">
    <property type="entry name" value="PKS_MFAS_DH"/>
    <property type="match status" value="1"/>
</dbReference>
<dbReference type="CDD" id="cd00833">
    <property type="entry name" value="PKS"/>
    <property type="match status" value="1"/>
</dbReference>
<dbReference type="FunFam" id="3.40.47.10:FF:000019">
    <property type="entry name" value="Polyketide synthase type I"/>
    <property type="match status" value="1"/>
</dbReference>
<evidence type="ECO:0000256" key="1">
    <source>
        <dbReference type="ARBA" id="ARBA00022450"/>
    </source>
</evidence>
<dbReference type="Gene3D" id="1.10.1200.10">
    <property type="entry name" value="ACP-like"/>
    <property type="match status" value="1"/>
</dbReference>
<dbReference type="InterPro" id="IPR014043">
    <property type="entry name" value="Acyl_transferase_dom"/>
</dbReference>
<dbReference type="GO" id="GO:0032259">
    <property type="term" value="P:methylation"/>
    <property type="evidence" value="ECO:0007669"/>
    <property type="project" value="UniProtKB-KW"/>
</dbReference>
<dbReference type="InterPro" id="IPR032821">
    <property type="entry name" value="PKS_assoc"/>
</dbReference>
<dbReference type="OrthoDB" id="329835at2759"/>
<feature type="domain" description="Ketosynthase family 3 (KS3)" evidence="8">
    <location>
        <begin position="5"/>
        <end position="438"/>
    </location>
</feature>
<dbReference type="Gene3D" id="3.40.47.10">
    <property type="match status" value="1"/>
</dbReference>
<name>A0A5N6K7A3_MONLA</name>
<keyword evidence="2" id="KW-0597">Phosphoprotein</keyword>
<evidence type="ECO:0000256" key="2">
    <source>
        <dbReference type="ARBA" id="ARBA00022553"/>
    </source>
</evidence>
<dbReference type="SUPFAM" id="SSF52151">
    <property type="entry name" value="FabD/lysophospholipase-like"/>
    <property type="match status" value="1"/>
</dbReference>
<keyword evidence="11" id="KW-1185">Reference proteome</keyword>
<evidence type="ECO:0000313" key="10">
    <source>
        <dbReference type="EMBL" id="KAB8298606.1"/>
    </source>
</evidence>
<dbReference type="PANTHER" id="PTHR43775:SF20">
    <property type="entry name" value="HYBRID PKS-NRPS SYNTHETASE APDA"/>
    <property type="match status" value="1"/>
</dbReference>
<dbReference type="SMART" id="SM00823">
    <property type="entry name" value="PKS_PP"/>
    <property type="match status" value="1"/>
</dbReference>
<dbReference type="InterPro" id="IPR050091">
    <property type="entry name" value="PKS_NRPS_Biosynth_Enz"/>
</dbReference>
<evidence type="ECO:0000259" key="7">
    <source>
        <dbReference type="PROSITE" id="PS50075"/>
    </source>
</evidence>
<dbReference type="EMBL" id="VIGI01000006">
    <property type="protein sequence ID" value="KAB8298606.1"/>
    <property type="molecule type" value="Genomic_DNA"/>
</dbReference>
<dbReference type="InterPro" id="IPR057326">
    <property type="entry name" value="KR_dom"/>
</dbReference>